<dbReference type="PROSITE" id="PS51192">
    <property type="entry name" value="HELICASE_ATP_BIND_1"/>
    <property type="match status" value="1"/>
</dbReference>
<gene>
    <name evidence="3" type="ORF">GF068_40590</name>
</gene>
<keyword evidence="4" id="KW-1185">Reference proteome</keyword>
<dbReference type="Proteomes" id="UP000440224">
    <property type="component" value="Unassembled WGS sequence"/>
</dbReference>
<comment type="caution">
    <text evidence="3">The sequence shown here is derived from an EMBL/GenBank/DDBJ whole genome shotgun (WGS) entry which is preliminary data.</text>
</comment>
<dbReference type="GO" id="GO:0005829">
    <property type="term" value="C:cytosol"/>
    <property type="evidence" value="ECO:0007669"/>
    <property type="project" value="TreeGrafter"/>
</dbReference>
<sequence>MNKKALSERDITTKFVLPALTRPSSGWDLSLQIREEFTLTADRVTTKPRAGQHRIPNTGKRADIVLFYKPNLPVAVIEVKDNNHAVGAGMQQALAYAELLGIPLAYSTNGDAFLEHDLSGTSKKIERELPIDRFPTPDELWRRYCAFRKIGPAEEAVAAQDWYPGTEDKTPRYYQIKAVNLTVEAIAKGQSRVLLVMATGTGKTFTAFQIIWRLWKAGVKKRVLFLADRNVLIDQARNNDFQPLGKALTKIKHRMVDKSFEIYMALYQGVSGSEEAKNIYKQFTPGFFDLVIVDECHRGSAAEDSAWREILEYFKSATQIGLTATPKETETVSNIDYFGEPIFTYSLREGIADGFLAPYKVIRVEFDKDVDGYSPGKGKFDKYGQLVPDRTYQRKDFDRTVVLEKRTPLVAQKVTEYLKQTGDRFAKTIVFCEDIEHADRMRSALVQENADLVVDHPRYVRKITGDDAVGKHELDDFILPASRYPVIATTSKLLTTGVDAQTCKLIVIDQEIGSMTEFKQIIGRGTRLREDYGKFWFTIMDFRGVTRHFADEKFDGPPEQIYEPKEGDPIAPPEDDDIDEPPPSPSAARRGTRRTKYYIDDEEVSVIREDVHRYDAAGKRIEVPVEAHARVVLLEVCKSRKDLRRLWLAVEKRGELLGELERQGVATGDLAVKYGEGYATYDLLAHAGFGAPLVPRRERAKNDGVEQVLARHKGLARKVLEGLVAKFVDEGLEALDDAEQLKLRPFDKMGTLVELVRAFGDRGKFEKAVAALEGALYDDA</sequence>
<dbReference type="InterPro" id="IPR014001">
    <property type="entry name" value="Helicase_ATP-bd"/>
</dbReference>
<dbReference type="NCBIfam" id="NF046051">
    <property type="entry name" value="restrict_EcoAI"/>
    <property type="match status" value="1"/>
</dbReference>
<dbReference type="CDD" id="cd18032">
    <property type="entry name" value="DEXHc_RE_I_III_res"/>
    <property type="match status" value="1"/>
</dbReference>
<dbReference type="GO" id="GO:0016787">
    <property type="term" value="F:hydrolase activity"/>
    <property type="evidence" value="ECO:0007669"/>
    <property type="project" value="InterPro"/>
</dbReference>
<dbReference type="Pfam" id="PF04851">
    <property type="entry name" value="ResIII"/>
    <property type="match status" value="1"/>
</dbReference>
<dbReference type="RefSeq" id="WP_153824940.1">
    <property type="nucleotide sequence ID" value="NZ_WJIE01000026.1"/>
</dbReference>
<name>A0A6N7Q397_9BACT</name>
<feature type="compositionally biased region" description="Basic and acidic residues" evidence="1">
    <location>
        <begin position="553"/>
        <end position="568"/>
    </location>
</feature>
<dbReference type="GO" id="GO:0006304">
    <property type="term" value="P:DNA modification"/>
    <property type="evidence" value="ECO:0007669"/>
    <property type="project" value="InterPro"/>
</dbReference>
<evidence type="ECO:0000313" key="4">
    <source>
        <dbReference type="Proteomes" id="UP000440224"/>
    </source>
</evidence>
<dbReference type="GO" id="GO:0005524">
    <property type="term" value="F:ATP binding"/>
    <property type="evidence" value="ECO:0007669"/>
    <property type="project" value="InterPro"/>
</dbReference>
<organism evidence="3 4">
    <name type="scientific">Polyangium spumosum</name>
    <dbReference type="NCBI Taxonomy" id="889282"/>
    <lineage>
        <taxon>Bacteria</taxon>
        <taxon>Pseudomonadati</taxon>
        <taxon>Myxococcota</taxon>
        <taxon>Polyangia</taxon>
        <taxon>Polyangiales</taxon>
        <taxon>Polyangiaceae</taxon>
        <taxon>Polyangium</taxon>
    </lineage>
</organism>
<dbReference type="Pfam" id="PF08463">
    <property type="entry name" value="EcoEI_R_C"/>
    <property type="match status" value="1"/>
</dbReference>
<dbReference type="GO" id="GO:0003677">
    <property type="term" value="F:DNA binding"/>
    <property type="evidence" value="ECO:0007669"/>
    <property type="project" value="InterPro"/>
</dbReference>
<dbReference type="OrthoDB" id="9804086at2"/>
<dbReference type="PANTHER" id="PTHR47396:SF1">
    <property type="entry name" value="ATP-DEPENDENT HELICASE IRC3-RELATED"/>
    <property type="match status" value="1"/>
</dbReference>
<dbReference type="InterPro" id="IPR050742">
    <property type="entry name" value="Helicase_Restrict-Modif_Enz"/>
</dbReference>
<reference evidence="3 4" key="1">
    <citation type="submission" date="2019-10" db="EMBL/GenBank/DDBJ databases">
        <title>A soil myxobacterium in the family Polyangiaceae.</title>
        <authorList>
            <person name="Li Y."/>
            <person name="Wang J."/>
        </authorList>
    </citation>
    <scope>NUCLEOTIDE SEQUENCE [LARGE SCALE GENOMIC DNA]</scope>
    <source>
        <strain evidence="3 4">DSM 14734</strain>
    </source>
</reference>
<dbReference type="AlphaFoldDB" id="A0A6N7Q397"/>
<dbReference type="SMART" id="SM00487">
    <property type="entry name" value="DEXDc"/>
    <property type="match status" value="1"/>
</dbReference>
<dbReference type="InterPro" id="IPR013670">
    <property type="entry name" value="EcoEI_R_C_dom"/>
</dbReference>
<dbReference type="CDD" id="cd18799">
    <property type="entry name" value="SF2_C_EcoAI-like"/>
    <property type="match status" value="1"/>
</dbReference>
<protein>
    <recommendedName>
        <fullName evidence="2">Helicase ATP-binding domain-containing protein</fullName>
    </recommendedName>
</protein>
<dbReference type="EMBL" id="WJIE01000026">
    <property type="protein sequence ID" value="MRG98167.1"/>
    <property type="molecule type" value="Genomic_DNA"/>
</dbReference>
<dbReference type="SUPFAM" id="SSF52540">
    <property type="entry name" value="P-loop containing nucleoside triphosphate hydrolases"/>
    <property type="match status" value="2"/>
</dbReference>
<dbReference type="PANTHER" id="PTHR47396">
    <property type="entry name" value="TYPE I RESTRICTION ENZYME ECOKI R PROTEIN"/>
    <property type="match status" value="1"/>
</dbReference>
<evidence type="ECO:0000259" key="2">
    <source>
        <dbReference type="PROSITE" id="PS51192"/>
    </source>
</evidence>
<dbReference type="InterPro" id="IPR006935">
    <property type="entry name" value="Helicase/UvrB_N"/>
</dbReference>
<feature type="domain" description="Helicase ATP-binding" evidence="2">
    <location>
        <begin position="184"/>
        <end position="344"/>
    </location>
</feature>
<dbReference type="Gene3D" id="3.90.1570.30">
    <property type="match status" value="1"/>
</dbReference>
<evidence type="ECO:0000313" key="3">
    <source>
        <dbReference type="EMBL" id="MRG98167.1"/>
    </source>
</evidence>
<evidence type="ECO:0000256" key="1">
    <source>
        <dbReference type="SAM" id="MobiDB-lite"/>
    </source>
</evidence>
<feature type="region of interest" description="Disordered" evidence="1">
    <location>
        <begin position="553"/>
        <end position="593"/>
    </location>
</feature>
<dbReference type="Gene3D" id="3.40.50.300">
    <property type="entry name" value="P-loop containing nucleotide triphosphate hydrolases"/>
    <property type="match status" value="2"/>
</dbReference>
<accession>A0A6N7Q397</accession>
<dbReference type="InterPro" id="IPR027417">
    <property type="entry name" value="P-loop_NTPase"/>
</dbReference>
<proteinExistence type="predicted"/>